<reference evidence="1 2" key="1">
    <citation type="submission" date="2017-02" db="EMBL/GenBank/DDBJ databases">
        <authorList>
            <person name="Peterson S.W."/>
        </authorList>
    </citation>
    <scope>NUCLEOTIDE SEQUENCE [LARGE SCALE GENOMIC DNA]</scope>
    <source>
        <strain evidence="1 2">ATCC BAA-1030</strain>
    </source>
</reference>
<name>A0A1T4NE57_9ENTE</name>
<accession>A0A1T4NE57</accession>
<dbReference type="AlphaFoldDB" id="A0A1T4NE57"/>
<proteinExistence type="predicted"/>
<gene>
    <name evidence="1" type="ORF">SAMN02745116_01400</name>
</gene>
<evidence type="ECO:0000313" key="2">
    <source>
        <dbReference type="Proteomes" id="UP000190328"/>
    </source>
</evidence>
<dbReference type="STRING" id="263852.SAMN02745116_01400"/>
<dbReference type="Proteomes" id="UP000190328">
    <property type="component" value="Unassembled WGS sequence"/>
</dbReference>
<sequence>MHTQEEIENFKARAKRVEEWLEESGDFLKVFTRQFSINQSKVNEGMANIPSLESFMKVSIIHFHDCLRSRIAYSLWVEESMDYIGEVPNIYIMPFDEVKSTLTKLEKAKEQFDLFCDEIRHYVPNNAKDLQEQVRKIIHKKGYLLDSDFEGDYHNWIGVYARPKDKPTYLDPDSLEECVKQQKYAINGFKQDFAKWFEFTIEKGVVIDSRK</sequence>
<dbReference type="RefSeq" id="WP_144399519.1">
    <property type="nucleotide sequence ID" value="NZ_FUXI01000014.1"/>
</dbReference>
<organism evidence="1 2">
    <name type="scientific">Pilibacter termitis</name>
    <dbReference type="NCBI Taxonomy" id="263852"/>
    <lineage>
        <taxon>Bacteria</taxon>
        <taxon>Bacillati</taxon>
        <taxon>Bacillota</taxon>
        <taxon>Bacilli</taxon>
        <taxon>Lactobacillales</taxon>
        <taxon>Enterococcaceae</taxon>
        <taxon>Pilibacter</taxon>
    </lineage>
</organism>
<keyword evidence="2" id="KW-1185">Reference proteome</keyword>
<evidence type="ECO:0000313" key="1">
    <source>
        <dbReference type="EMBL" id="SJZ77539.1"/>
    </source>
</evidence>
<dbReference type="EMBL" id="FUXI01000014">
    <property type="protein sequence ID" value="SJZ77539.1"/>
    <property type="molecule type" value="Genomic_DNA"/>
</dbReference>
<dbReference type="OrthoDB" id="2187676at2"/>
<protein>
    <submittedName>
        <fullName evidence="1">Uncharacterized protein</fullName>
    </submittedName>
</protein>